<dbReference type="GO" id="GO:0005886">
    <property type="term" value="C:plasma membrane"/>
    <property type="evidence" value="ECO:0007669"/>
    <property type="project" value="UniProtKB-SubCell"/>
</dbReference>
<dbReference type="PANTHER" id="PTHR30193">
    <property type="entry name" value="ABC TRANSPORTER PERMEASE PROTEIN"/>
    <property type="match status" value="1"/>
</dbReference>
<feature type="domain" description="ABC transmembrane type-1" evidence="9">
    <location>
        <begin position="97"/>
        <end position="308"/>
    </location>
</feature>
<dbReference type="SUPFAM" id="SSF161098">
    <property type="entry name" value="MetI-like"/>
    <property type="match status" value="1"/>
</dbReference>
<feature type="transmembrane region" description="Helical" evidence="7">
    <location>
        <begin position="287"/>
        <end position="307"/>
    </location>
</feature>
<reference evidence="10" key="1">
    <citation type="submission" date="2014-07" db="EMBL/GenBank/DDBJ databases">
        <authorList>
            <person name="Zhang J.E."/>
            <person name="Yang H."/>
            <person name="Guo J."/>
            <person name="Deng Z."/>
            <person name="Luo H."/>
            <person name="Luo M."/>
            <person name="Zhao B."/>
        </authorList>
    </citation>
    <scope>NUCLEOTIDE SEQUENCE</scope>
    <source>
        <strain evidence="10">AM4</strain>
    </source>
</reference>
<evidence type="ECO:0000313" key="10">
    <source>
        <dbReference type="EMBL" id="CED91677.1"/>
    </source>
</evidence>
<dbReference type="Pfam" id="PF00528">
    <property type="entry name" value="BPD_transp_1"/>
    <property type="match status" value="1"/>
</dbReference>
<evidence type="ECO:0000256" key="3">
    <source>
        <dbReference type="ARBA" id="ARBA00022475"/>
    </source>
</evidence>
<organism evidence="10">
    <name type="scientific">Actinomyces succiniciruminis</name>
    <dbReference type="NCBI Taxonomy" id="1522002"/>
    <lineage>
        <taxon>Bacteria</taxon>
        <taxon>Bacillati</taxon>
        <taxon>Actinomycetota</taxon>
        <taxon>Actinomycetes</taxon>
        <taxon>Actinomycetales</taxon>
        <taxon>Actinomycetaceae</taxon>
        <taxon>Actinomyces</taxon>
    </lineage>
</organism>
<sequence>MQAVIGEGAVLRGSPTPESSSRPTRSRQHSQQLRESLVAAAFLAPAVVVIAVFVIYPMISAAYLSLTSWSGFGTQQIFMGSANYRRLIHDPAVINSLLVTIVYAAGVAVLSVVSGMTIALLLDAPIKGRALYRGIYFLPTVSSSVAAAIIWKYVLDPSGILNKVLESLGTNGYDWLGHRWSALTALILLTVWKNLGFNAIMYLTALQTLPASCYEAAALDGAGTWRKIKHITIPLLRPMTFFVVIQALITAFQSFDLVYVLTGGGPSGGTDVLGMLMYRTSFRLGDFGYGAAIAFVCLLLVLGVTAVQWRWSGSGESDLA</sequence>
<evidence type="ECO:0000256" key="8">
    <source>
        <dbReference type="SAM" id="MobiDB-lite"/>
    </source>
</evidence>
<keyword evidence="6 7" id="KW-0472">Membrane</keyword>
<evidence type="ECO:0000256" key="7">
    <source>
        <dbReference type="RuleBase" id="RU363032"/>
    </source>
</evidence>
<keyword evidence="4 7" id="KW-0812">Transmembrane</keyword>
<evidence type="ECO:0000256" key="5">
    <source>
        <dbReference type="ARBA" id="ARBA00022989"/>
    </source>
</evidence>
<feature type="transmembrane region" description="Helical" evidence="7">
    <location>
        <begin position="37"/>
        <end position="59"/>
    </location>
</feature>
<evidence type="ECO:0000256" key="2">
    <source>
        <dbReference type="ARBA" id="ARBA00022448"/>
    </source>
</evidence>
<name>A0A1L7RCL0_9ACTO</name>
<keyword evidence="3" id="KW-1003">Cell membrane</keyword>
<dbReference type="SUPFAM" id="SSF160964">
    <property type="entry name" value="MalF N-terminal region-like"/>
    <property type="match status" value="1"/>
</dbReference>
<evidence type="ECO:0000256" key="4">
    <source>
        <dbReference type="ARBA" id="ARBA00022692"/>
    </source>
</evidence>
<dbReference type="AlphaFoldDB" id="A0A1L7RCL0"/>
<dbReference type="InterPro" id="IPR051393">
    <property type="entry name" value="ABC_transporter_permease"/>
</dbReference>
<keyword evidence="5 7" id="KW-1133">Transmembrane helix</keyword>
<accession>A0A1L7RCL0</accession>
<gene>
    <name evidence="10" type="ORF">AAM4_1845</name>
</gene>
<feature type="compositionally biased region" description="Low complexity" evidence="8">
    <location>
        <begin position="14"/>
        <end position="23"/>
    </location>
</feature>
<feature type="transmembrane region" description="Helical" evidence="7">
    <location>
        <begin position="97"/>
        <end position="122"/>
    </location>
</feature>
<evidence type="ECO:0000256" key="6">
    <source>
        <dbReference type="ARBA" id="ARBA00023136"/>
    </source>
</evidence>
<evidence type="ECO:0000259" key="9">
    <source>
        <dbReference type="PROSITE" id="PS50928"/>
    </source>
</evidence>
<dbReference type="Gene3D" id="1.10.3720.10">
    <property type="entry name" value="MetI-like"/>
    <property type="match status" value="1"/>
</dbReference>
<dbReference type="GO" id="GO:0055085">
    <property type="term" value="P:transmembrane transport"/>
    <property type="evidence" value="ECO:0007669"/>
    <property type="project" value="InterPro"/>
</dbReference>
<dbReference type="InterPro" id="IPR035906">
    <property type="entry name" value="MetI-like_sf"/>
</dbReference>
<evidence type="ECO:0000256" key="1">
    <source>
        <dbReference type="ARBA" id="ARBA00004651"/>
    </source>
</evidence>
<dbReference type="PROSITE" id="PS50928">
    <property type="entry name" value="ABC_TM1"/>
    <property type="match status" value="1"/>
</dbReference>
<comment type="similarity">
    <text evidence="7">Belongs to the binding-protein-dependent transport system permease family.</text>
</comment>
<dbReference type="EMBL" id="LK995517">
    <property type="protein sequence ID" value="CED91677.1"/>
    <property type="molecule type" value="Genomic_DNA"/>
</dbReference>
<feature type="region of interest" description="Disordered" evidence="8">
    <location>
        <begin position="1"/>
        <end position="28"/>
    </location>
</feature>
<dbReference type="PANTHER" id="PTHR30193:SF37">
    <property type="entry name" value="INNER MEMBRANE ABC TRANSPORTER PERMEASE PROTEIN YCJO"/>
    <property type="match status" value="1"/>
</dbReference>
<dbReference type="InterPro" id="IPR000515">
    <property type="entry name" value="MetI-like"/>
</dbReference>
<keyword evidence="2 7" id="KW-0813">Transport</keyword>
<comment type="subcellular location">
    <subcellularLocation>
        <location evidence="1 7">Cell membrane</location>
        <topology evidence="1 7">Multi-pass membrane protein</topology>
    </subcellularLocation>
</comment>
<dbReference type="CDD" id="cd06261">
    <property type="entry name" value="TM_PBP2"/>
    <property type="match status" value="1"/>
</dbReference>
<feature type="transmembrane region" description="Helical" evidence="7">
    <location>
        <begin position="175"/>
        <end position="192"/>
    </location>
</feature>
<feature type="transmembrane region" description="Helical" evidence="7">
    <location>
        <begin position="134"/>
        <end position="155"/>
    </location>
</feature>
<protein>
    <submittedName>
        <fullName evidence="10">Lactose transport system permease protein LacF</fullName>
    </submittedName>
</protein>
<proteinExistence type="inferred from homology"/>